<protein>
    <submittedName>
        <fullName evidence="1">DNA-directed RNA polymerase subunit beta, putative</fullName>
    </submittedName>
</protein>
<proteinExistence type="predicted"/>
<evidence type="ECO:0000313" key="1">
    <source>
        <dbReference type="EMBL" id="AES73946.1"/>
    </source>
</evidence>
<evidence type="ECO:0000313" key="2">
    <source>
        <dbReference type="EnsemblPlants" id="AES73946"/>
    </source>
</evidence>
<reference evidence="1 3" key="1">
    <citation type="journal article" date="2011" name="Nature">
        <title>The Medicago genome provides insight into the evolution of rhizobial symbioses.</title>
        <authorList>
            <person name="Young N.D."/>
            <person name="Debelle F."/>
            <person name="Oldroyd G.E."/>
            <person name="Geurts R."/>
            <person name="Cannon S.B."/>
            <person name="Udvardi M.K."/>
            <person name="Benedito V.A."/>
            <person name="Mayer K.F."/>
            <person name="Gouzy J."/>
            <person name="Schoof H."/>
            <person name="Van de Peer Y."/>
            <person name="Proost S."/>
            <person name="Cook D.R."/>
            <person name="Meyers B.C."/>
            <person name="Spannagl M."/>
            <person name="Cheung F."/>
            <person name="De Mita S."/>
            <person name="Krishnakumar V."/>
            <person name="Gundlach H."/>
            <person name="Zhou S."/>
            <person name="Mudge J."/>
            <person name="Bharti A.K."/>
            <person name="Murray J.D."/>
            <person name="Naoumkina M.A."/>
            <person name="Rosen B."/>
            <person name="Silverstein K.A."/>
            <person name="Tang H."/>
            <person name="Rombauts S."/>
            <person name="Zhao P.X."/>
            <person name="Zhou P."/>
            <person name="Barbe V."/>
            <person name="Bardou P."/>
            <person name="Bechner M."/>
            <person name="Bellec A."/>
            <person name="Berger A."/>
            <person name="Berges H."/>
            <person name="Bidwell S."/>
            <person name="Bisseling T."/>
            <person name="Choisne N."/>
            <person name="Couloux A."/>
            <person name="Denny R."/>
            <person name="Deshpande S."/>
            <person name="Dai X."/>
            <person name="Doyle J.J."/>
            <person name="Dudez A.M."/>
            <person name="Farmer A.D."/>
            <person name="Fouteau S."/>
            <person name="Franken C."/>
            <person name="Gibelin C."/>
            <person name="Gish J."/>
            <person name="Goldstein S."/>
            <person name="Gonzalez A.J."/>
            <person name="Green P.J."/>
            <person name="Hallab A."/>
            <person name="Hartog M."/>
            <person name="Hua A."/>
            <person name="Humphray S.J."/>
            <person name="Jeong D.H."/>
            <person name="Jing Y."/>
            <person name="Jocker A."/>
            <person name="Kenton S.M."/>
            <person name="Kim D.J."/>
            <person name="Klee K."/>
            <person name="Lai H."/>
            <person name="Lang C."/>
            <person name="Lin S."/>
            <person name="Macmil S.L."/>
            <person name="Magdelenat G."/>
            <person name="Matthews L."/>
            <person name="McCorrison J."/>
            <person name="Monaghan E.L."/>
            <person name="Mun J.H."/>
            <person name="Najar F.Z."/>
            <person name="Nicholson C."/>
            <person name="Noirot C."/>
            <person name="O'Bleness M."/>
            <person name="Paule C.R."/>
            <person name="Poulain J."/>
            <person name="Prion F."/>
            <person name="Qin B."/>
            <person name="Qu C."/>
            <person name="Retzel E.F."/>
            <person name="Riddle C."/>
            <person name="Sallet E."/>
            <person name="Samain S."/>
            <person name="Samson N."/>
            <person name="Sanders I."/>
            <person name="Saurat O."/>
            <person name="Scarpelli C."/>
            <person name="Schiex T."/>
            <person name="Segurens B."/>
            <person name="Severin A.J."/>
            <person name="Sherrier D.J."/>
            <person name="Shi R."/>
            <person name="Sims S."/>
            <person name="Singer S.R."/>
            <person name="Sinharoy S."/>
            <person name="Sterck L."/>
            <person name="Viollet A."/>
            <person name="Wang B.B."/>
            <person name="Wang K."/>
            <person name="Wang M."/>
            <person name="Wang X."/>
            <person name="Warfsmann J."/>
            <person name="Weissenbach J."/>
            <person name="White D.D."/>
            <person name="White J.D."/>
            <person name="Wiley G.B."/>
            <person name="Wincker P."/>
            <person name="Xing Y."/>
            <person name="Yang L."/>
            <person name="Yao Z."/>
            <person name="Ying F."/>
            <person name="Zhai J."/>
            <person name="Zhou L."/>
            <person name="Zuber A."/>
            <person name="Denarie J."/>
            <person name="Dixon R.A."/>
            <person name="May G.D."/>
            <person name="Schwartz D.C."/>
            <person name="Rogers J."/>
            <person name="Quetier F."/>
            <person name="Town C.D."/>
            <person name="Roe B.A."/>
        </authorList>
    </citation>
    <scope>NUCLEOTIDE SEQUENCE [LARGE SCALE GENOMIC DNA]</scope>
    <source>
        <strain evidence="1">A17</strain>
        <strain evidence="2 3">cv. Jemalong A17</strain>
    </source>
</reference>
<dbReference type="Proteomes" id="UP000002051">
    <property type="component" value="Chromosome 3"/>
</dbReference>
<dbReference type="AlphaFoldDB" id="G7J446"/>
<reference evidence="1 3" key="2">
    <citation type="journal article" date="2014" name="BMC Genomics">
        <title>An improved genome release (version Mt4.0) for the model legume Medicago truncatula.</title>
        <authorList>
            <person name="Tang H."/>
            <person name="Krishnakumar V."/>
            <person name="Bidwell S."/>
            <person name="Rosen B."/>
            <person name="Chan A."/>
            <person name="Zhou S."/>
            <person name="Gentzbittel L."/>
            <person name="Childs K.L."/>
            <person name="Yandell M."/>
            <person name="Gundlach H."/>
            <person name="Mayer K.F."/>
            <person name="Schwartz D.C."/>
            <person name="Town C.D."/>
        </authorList>
    </citation>
    <scope>GENOME REANNOTATION</scope>
    <source>
        <strain evidence="2 3">cv. Jemalong A17</strain>
    </source>
</reference>
<keyword evidence="1" id="KW-0240">DNA-directed RNA polymerase</keyword>
<dbReference type="GO" id="GO:0000428">
    <property type="term" value="C:DNA-directed RNA polymerase complex"/>
    <property type="evidence" value="ECO:0007669"/>
    <property type="project" value="UniProtKB-KW"/>
</dbReference>
<gene>
    <name evidence="1" type="ordered locus">MTR_3g111240</name>
</gene>
<evidence type="ECO:0000313" key="3">
    <source>
        <dbReference type="Proteomes" id="UP000002051"/>
    </source>
</evidence>
<dbReference type="PaxDb" id="3880-AES73946"/>
<name>G7J446_MEDTR</name>
<organism evidence="1 3">
    <name type="scientific">Medicago truncatula</name>
    <name type="common">Barrel medic</name>
    <name type="synonym">Medicago tribuloides</name>
    <dbReference type="NCBI Taxonomy" id="3880"/>
    <lineage>
        <taxon>Eukaryota</taxon>
        <taxon>Viridiplantae</taxon>
        <taxon>Streptophyta</taxon>
        <taxon>Embryophyta</taxon>
        <taxon>Tracheophyta</taxon>
        <taxon>Spermatophyta</taxon>
        <taxon>Magnoliopsida</taxon>
        <taxon>eudicotyledons</taxon>
        <taxon>Gunneridae</taxon>
        <taxon>Pentapetalae</taxon>
        <taxon>rosids</taxon>
        <taxon>fabids</taxon>
        <taxon>Fabales</taxon>
        <taxon>Fabaceae</taxon>
        <taxon>Papilionoideae</taxon>
        <taxon>50 kb inversion clade</taxon>
        <taxon>NPAAA clade</taxon>
        <taxon>Hologalegina</taxon>
        <taxon>IRL clade</taxon>
        <taxon>Trifolieae</taxon>
        <taxon>Medicago</taxon>
    </lineage>
</organism>
<sequence>MCPYNNIVLNPFYLNWYFLHHYYCEKTLIKESFKKVYQSINAMLRCSRPRVKILSIYKNKWKMQFGER</sequence>
<dbReference type="EMBL" id="CM001219">
    <property type="protein sequence ID" value="AES73946.1"/>
    <property type="molecule type" value="Genomic_DNA"/>
</dbReference>
<reference evidence="2" key="3">
    <citation type="submission" date="2015-04" db="UniProtKB">
        <authorList>
            <consortium name="EnsemblPlants"/>
        </authorList>
    </citation>
    <scope>IDENTIFICATION</scope>
    <source>
        <strain evidence="2">cv. Jemalong A17</strain>
    </source>
</reference>
<dbReference type="HOGENOM" id="CLU_2797764_0_0_1"/>
<accession>G7J446</accession>
<dbReference type="EnsemblPlants" id="AES73946">
    <property type="protein sequence ID" value="AES73946"/>
    <property type="gene ID" value="MTR_3g111240"/>
</dbReference>
<keyword evidence="3" id="KW-1185">Reference proteome</keyword>
<keyword evidence="1" id="KW-0804">Transcription</keyword>